<reference evidence="1" key="1">
    <citation type="journal article" date="2014" name="Int. J. Syst. Evol. Microbiol.">
        <title>Complete genome sequence of Corynebacterium casei LMG S-19264T (=DSM 44701T), isolated from a smear-ripened cheese.</title>
        <authorList>
            <consortium name="US DOE Joint Genome Institute (JGI-PGF)"/>
            <person name="Walter F."/>
            <person name="Albersmeier A."/>
            <person name="Kalinowski J."/>
            <person name="Ruckert C."/>
        </authorList>
    </citation>
    <scope>NUCLEOTIDE SEQUENCE</scope>
    <source>
        <strain evidence="1">CGMCC 1.15758</strain>
    </source>
</reference>
<protein>
    <submittedName>
        <fullName evidence="1">Uncharacterized protein</fullName>
    </submittedName>
</protein>
<dbReference type="Proteomes" id="UP000636949">
    <property type="component" value="Unassembled WGS sequence"/>
</dbReference>
<keyword evidence="2" id="KW-1185">Reference proteome</keyword>
<dbReference type="EMBL" id="BMJS01000004">
    <property type="protein sequence ID" value="GGF91451.1"/>
    <property type="molecule type" value="Genomic_DNA"/>
</dbReference>
<name>A0A8J2Z2X7_9GAMM</name>
<gene>
    <name evidence="1" type="ORF">GCM10010995_05850</name>
</gene>
<organism evidence="1 2">
    <name type="scientific">Cysteiniphilum litorale</name>
    <dbReference type="NCBI Taxonomy" id="2056700"/>
    <lineage>
        <taxon>Bacteria</taxon>
        <taxon>Pseudomonadati</taxon>
        <taxon>Pseudomonadota</taxon>
        <taxon>Gammaproteobacteria</taxon>
        <taxon>Thiotrichales</taxon>
        <taxon>Fastidiosibacteraceae</taxon>
        <taxon>Cysteiniphilum</taxon>
    </lineage>
</organism>
<dbReference type="RefSeq" id="WP_117001738.1">
    <property type="nucleotide sequence ID" value="NZ_BMJS01000004.1"/>
</dbReference>
<dbReference type="OrthoDB" id="5149874at2"/>
<comment type="caution">
    <text evidence="1">The sequence shown here is derived from an EMBL/GenBank/DDBJ whole genome shotgun (WGS) entry which is preliminary data.</text>
</comment>
<evidence type="ECO:0000313" key="1">
    <source>
        <dbReference type="EMBL" id="GGF91451.1"/>
    </source>
</evidence>
<sequence>MYTFNDLIFYDVGISETRLQAKLSFSNGYMLSVVPEYSDPHKYEAAIFIINPKTLDYKMLGDLNGDVFRNKNKDEITKLLNEVSLFDNNAFSTCENLTGLVFYHNWGYEQTNVDFYQVLRATEKSVWLRELETNKIYEGQKSMVGKITPRKDHIKSNPPIRMLYRSNNELGSYKKGLWLSLWDGSPKRFSDYA</sequence>
<accession>A0A8J2Z2X7</accession>
<proteinExistence type="predicted"/>
<evidence type="ECO:0000313" key="2">
    <source>
        <dbReference type="Proteomes" id="UP000636949"/>
    </source>
</evidence>
<dbReference type="AlphaFoldDB" id="A0A8J2Z2X7"/>
<reference evidence="1" key="2">
    <citation type="submission" date="2020-09" db="EMBL/GenBank/DDBJ databases">
        <authorList>
            <person name="Sun Q."/>
            <person name="Zhou Y."/>
        </authorList>
    </citation>
    <scope>NUCLEOTIDE SEQUENCE</scope>
    <source>
        <strain evidence="1">CGMCC 1.15758</strain>
    </source>
</reference>